<dbReference type="HOGENOM" id="CLU_365721_0_0_1"/>
<evidence type="ECO:0000313" key="3">
    <source>
        <dbReference type="EMBL" id="EGT53937.1"/>
    </source>
</evidence>
<dbReference type="GO" id="GO:0003726">
    <property type="term" value="F:double-stranded RNA adenosine deaminase activity"/>
    <property type="evidence" value="ECO:0007669"/>
    <property type="project" value="TreeGrafter"/>
</dbReference>
<dbReference type="SMART" id="SM00552">
    <property type="entry name" value="ADEAMc"/>
    <property type="match status" value="1"/>
</dbReference>
<dbReference type="GO" id="GO:0005737">
    <property type="term" value="C:cytoplasm"/>
    <property type="evidence" value="ECO:0007669"/>
    <property type="project" value="TreeGrafter"/>
</dbReference>
<evidence type="ECO:0000259" key="2">
    <source>
        <dbReference type="PROSITE" id="PS50141"/>
    </source>
</evidence>
<dbReference type="Pfam" id="PF02137">
    <property type="entry name" value="A_deamin"/>
    <property type="match status" value="1"/>
</dbReference>
<dbReference type="PROSITE" id="PS50141">
    <property type="entry name" value="A_DEAMIN_EDITASE"/>
    <property type="match status" value="1"/>
</dbReference>
<name>G0PFK5_CAEBE</name>
<evidence type="ECO:0000256" key="1">
    <source>
        <dbReference type="SAM" id="MobiDB-lite"/>
    </source>
</evidence>
<gene>
    <name evidence="3" type="ORF">CAEBREN_31898</name>
</gene>
<dbReference type="GO" id="GO:0006396">
    <property type="term" value="P:RNA processing"/>
    <property type="evidence" value="ECO:0007669"/>
    <property type="project" value="InterPro"/>
</dbReference>
<dbReference type="GO" id="GO:0006382">
    <property type="term" value="P:adenosine to inosine editing"/>
    <property type="evidence" value="ECO:0007669"/>
    <property type="project" value="TreeGrafter"/>
</dbReference>
<dbReference type="Proteomes" id="UP000008068">
    <property type="component" value="Unassembled WGS sequence"/>
</dbReference>
<dbReference type="InParanoid" id="G0PFK5"/>
<dbReference type="InterPro" id="IPR002466">
    <property type="entry name" value="A_deamin"/>
</dbReference>
<proteinExistence type="predicted"/>
<feature type="region of interest" description="Disordered" evidence="1">
    <location>
        <begin position="1"/>
        <end position="22"/>
    </location>
</feature>
<keyword evidence="4" id="KW-1185">Reference proteome</keyword>
<dbReference type="GO" id="GO:0003725">
    <property type="term" value="F:double-stranded RNA binding"/>
    <property type="evidence" value="ECO:0007669"/>
    <property type="project" value="TreeGrafter"/>
</dbReference>
<dbReference type="STRING" id="135651.G0PFK5"/>
<dbReference type="GO" id="GO:0005730">
    <property type="term" value="C:nucleolus"/>
    <property type="evidence" value="ECO:0007669"/>
    <property type="project" value="TreeGrafter"/>
</dbReference>
<dbReference type="PANTHER" id="PTHR10910">
    <property type="entry name" value="EUKARYOTE SPECIFIC DSRNA BINDING PROTEIN"/>
    <property type="match status" value="1"/>
</dbReference>
<dbReference type="eggNOG" id="KOG2777">
    <property type="taxonomic scope" value="Eukaryota"/>
</dbReference>
<organism evidence="4">
    <name type="scientific">Caenorhabditis brenneri</name>
    <name type="common">Nematode worm</name>
    <dbReference type="NCBI Taxonomy" id="135651"/>
    <lineage>
        <taxon>Eukaryota</taxon>
        <taxon>Metazoa</taxon>
        <taxon>Ecdysozoa</taxon>
        <taxon>Nematoda</taxon>
        <taxon>Chromadorea</taxon>
        <taxon>Rhabditida</taxon>
        <taxon>Rhabditina</taxon>
        <taxon>Rhabditomorpha</taxon>
        <taxon>Rhabditoidea</taxon>
        <taxon>Rhabditidae</taxon>
        <taxon>Peloderinae</taxon>
        <taxon>Caenorhabditis</taxon>
    </lineage>
</organism>
<evidence type="ECO:0000313" key="4">
    <source>
        <dbReference type="Proteomes" id="UP000008068"/>
    </source>
</evidence>
<dbReference type="GO" id="GO:0008251">
    <property type="term" value="F:tRNA-specific adenosine deaminase activity"/>
    <property type="evidence" value="ECO:0007669"/>
    <property type="project" value="TreeGrafter"/>
</dbReference>
<accession>G0PFK5</accession>
<dbReference type="AlphaFoldDB" id="G0PFK5"/>
<feature type="domain" description="A to I editase" evidence="2">
    <location>
        <begin position="174"/>
        <end position="205"/>
    </location>
</feature>
<reference evidence="4" key="1">
    <citation type="submission" date="2011-07" db="EMBL/GenBank/DDBJ databases">
        <authorList>
            <consortium name="Caenorhabditis brenneri Sequencing and Analysis Consortium"/>
            <person name="Wilson R.K."/>
        </authorList>
    </citation>
    <scope>NUCLEOTIDE SEQUENCE [LARGE SCALE GENOMIC DNA]</scope>
    <source>
        <strain evidence="4">PB2801</strain>
    </source>
</reference>
<dbReference type="PANTHER" id="PTHR10910:SF144">
    <property type="entry name" value="A TO I EDITASE DOMAIN-CONTAINING PROTEIN-RELATED"/>
    <property type="match status" value="1"/>
</dbReference>
<dbReference type="OrthoDB" id="10268011at2759"/>
<protein>
    <recommendedName>
        <fullName evidence="2">A to I editase domain-containing protein</fullName>
    </recommendedName>
</protein>
<dbReference type="EMBL" id="GL380372">
    <property type="protein sequence ID" value="EGT53937.1"/>
    <property type="molecule type" value="Genomic_DNA"/>
</dbReference>
<sequence>MTITLKPLDMGDIEPVNAGKEPEPLPKEFSAAEIDQTAHRSFAAKCERFHLDPGPFAAFLANVCGDLRLVSFACSPTEKTDRKKLLSSASRTAITHIHPLVLARRGLIRYLIREAKQLEITGTADLLERNEEGELQLKKDSQIYMYSTSAHVCENVYWGIEAIKGHDINHCIMNKIRRWSMLGLQGALLSNIFAPVYFSKFVIGSAPPVPVNDVWNLLFKDLDWKGRQAPAVECVPRISPTTSLDRTIVWYQGLTGLDHIDRTGKLDQDGTGSSVCKMEIFRAYLQLGAANKSILKYSRAKKKAGHYQALKKVLYKKKELPNKWFGETIVKNHSLENLNLNLAPVFDFFNKISLLYPEWRNEIINDFGPQVQNFTKKTDRIFDAVKYGKQLSNIQEADIQCLQGFGKWYKDNETEYGTYKKNLEYLERQLDVIDKKVHQFVFEIPESVFKMIIAKLEPVRVILQDTTRNNREKWDVILPEWRLKFPEDVKYIIESVRRIGSSVFHLRDSTDFPPPDIIFPSDEYNNLLKSTNISEVVKCIDESSLSKLNKLVHFLKNVHSIQGAQPTLSKTLDLMKKAEKLQEGLRNVIKDGMDSGKSRFQKIQNVQKVAEDVSHGIRSLQNIQKLLQNFDSITNLTQNLQNLPDFNNDDQIKIVNLWRELQDYNATLASFSIDSNFSDLWSTVFQEAMKIQDIDFTLDQIEHLELPISENRDKIHVALKAFSEVETILERVLGPEEEEKVIGNTIKQGFTAKIRHGVQNKKI</sequence>